<gene>
    <name evidence="8" type="ORF">MEDL_68903</name>
</gene>
<proteinExistence type="inferred from homology"/>
<reference evidence="8" key="1">
    <citation type="submission" date="2021-03" db="EMBL/GenBank/DDBJ databases">
        <authorList>
            <person name="Bekaert M."/>
        </authorList>
    </citation>
    <scope>NUCLEOTIDE SEQUENCE</scope>
</reference>
<dbReference type="OrthoDB" id="272392at2759"/>
<dbReference type="InterPro" id="IPR013197">
    <property type="entry name" value="RNA_pol_III_RPC82-rel_HTH"/>
</dbReference>
<comment type="similarity">
    <text evidence="5">Belongs to the eukaryotic RPC3/POLR3C RNA polymerase subunit family.</text>
</comment>
<name>A0A8S3VIB8_MYTED</name>
<evidence type="ECO:0000256" key="4">
    <source>
        <dbReference type="ARBA" id="ARBA00023242"/>
    </source>
</evidence>
<evidence type="ECO:0000313" key="9">
    <source>
        <dbReference type="Proteomes" id="UP000683360"/>
    </source>
</evidence>
<evidence type="ECO:0000256" key="2">
    <source>
        <dbReference type="ARBA" id="ARBA00022478"/>
    </source>
</evidence>
<keyword evidence="3 5" id="KW-0804">Transcription</keyword>
<dbReference type="InterPro" id="IPR055207">
    <property type="entry name" value="POLR3C_WHD"/>
</dbReference>
<accession>A0A8S3VIB8</accession>
<evidence type="ECO:0000256" key="1">
    <source>
        <dbReference type="ARBA" id="ARBA00004123"/>
    </source>
</evidence>
<dbReference type="PANTHER" id="PTHR12949">
    <property type="entry name" value="RNA POLYMERASE III DNA DIRECTED -RELATED"/>
    <property type="match status" value="1"/>
</dbReference>
<comment type="function">
    <text evidence="5">DNA-dependent RNA polymerase catalyzes the transcription of DNA into RNA using the four ribonucleoside triphosphates as substrates. Specific core component of RNA polymerase III which synthesizes small RNAs, such as 5S rRNA and tRNAs.</text>
</comment>
<dbReference type="GO" id="GO:0003697">
    <property type="term" value="F:single-stranded DNA binding"/>
    <property type="evidence" value="ECO:0007669"/>
    <property type="project" value="UniProtKB-UniRule"/>
</dbReference>
<comment type="subunit">
    <text evidence="5">Component of the RNA polymerase III (Pol III) complex consisting of 17 subunits.</text>
</comment>
<dbReference type="InterPro" id="IPR036388">
    <property type="entry name" value="WH-like_DNA-bd_sf"/>
</dbReference>
<evidence type="ECO:0000259" key="7">
    <source>
        <dbReference type="Pfam" id="PF22536"/>
    </source>
</evidence>
<dbReference type="AlphaFoldDB" id="A0A8S3VIB8"/>
<keyword evidence="9" id="KW-1185">Reference proteome</keyword>
<feature type="domain" description="DNA-directed RNA polymerase III subunit RPC3 winged-helix" evidence="7">
    <location>
        <begin position="224"/>
        <end position="276"/>
    </location>
</feature>
<dbReference type="InterPro" id="IPR039748">
    <property type="entry name" value="RPC3"/>
</dbReference>
<dbReference type="Gene3D" id="1.10.10.10">
    <property type="entry name" value="Winged helix-like DNA-binding domain superfamily/Winged helix DNA-binding domain"/>
    <property type="match status" value="3"/>
</dbReference>
<protein>
    <recommendedName>
        <fullName evidence="5">DNA-directed RNA polymerase III subunit RPC3</fullName>
        <shortName evidence="5">RNA polymerase III subunit C3</shortName>
    </recommendedName>
</protein>
<evidence type="ECO:0000313" key="8">
    <source>
        <dbReference type="EMBL" id="CAG2257677.1"/>
    </source>
</evidence>
<keyword evidence="4 5" id="KW-0539">Nucleus</keyword>
<organism evidence="8 9">
    <name type="scientific">Mytilus edulis</name>
    <name type="common">Blue mussel</name>
    <dbReference type="NCBI Taxonomy" id="6550"/>
    <lineage>
        <taxon>Eukaryota</taxon>
        <taxon>Metazoa</taxon>
        <taxon>Spiralia</taxon>
        <taxon>Lophotrochozoa</taxon>
        <taxon>Mollusca</taxon>
        <taxon>Bivalvia</taxon>
        <taxon>Autobranchia</taxon>
        <taxon>Pteriomorphia</taxon>
        <taxon>Mytilida</taxon>
        <taxon>Mytiloidea</taxon>
        <taxon>Mytilidae</taxon>
        <taxon>Mytilinae</taxon>
        <taxon>Mytilus</taxon>
    </lineage>
</organism>
<feature type="domain" description="RNA polymerase III subunit RPC82-related helix-turn-helix" evidence="6">
    <location>
        <begin position="7"/>
        <end position="67"/>
    </location>
</feature>
<dbReference type="Proteomes" id="UP000683360">
    <property type="component" value="Unassembled WGS sequence"/>
</dbReference>
<dbReference type="PANTHER" id="PTHR12949:SF0">
    <property type="entry name" value="DNA-DIRECTED RNA POLYMERASE III SUBUNIT RPC3"/>
    <property type="match status" value="1"/>
</dbReference>
<dbReference type="Pfam" id="PF22536">
    <property type="entry name" value="WHD_POLR3C"/>
    <property type="match status" value="1"/>
</dbReference>
<evidence type="ECO:0000256" key="5">
    <source>
        <dbReference type="RuleBase" id="RU367076"/>
    </source>
</evidence>
<dbReference type="Pfam" id="PF08221">
    <property type="entry name" value="HTH_9"/>
    <property type="match status" value="1"/>
</dbReference>
<sequence length="277" mass="31657">MSHNKSNLCKSILKDNFGEVAEAVGCHLLKDNICALRYLALKSKFSLEQTKKVLCVLLQHNICDYITDSKGTLEYLIDSEIILRRIRFPNYIYCAKTLYGDAAELVAEEILQNGQIDVKIEPILAIVKTSLMIYTKIPVTEPDDAGIYWKANFDRFHQYMRDQLMITAIASKGLYFQQKAGEVLRHYYVSELKSDPYSTVTNAVTLTGESDIYKALTQIATSHLESVVLESFGSKCLRIFRVLLLKKHVEQKQIEDFAMISAKEAKELLYNMFSRNL</sequence>
<evidence type="ECO:0000259" key="6">
    <source>
        <dbReference type="Pfam" id="PF08221"/>
    </source>
</evidence>
<comment type="subcellular location">
    <subcellularLocation>
        <location evidence="1 5">Nucleus</location>
    </subcellularLocation>
</comment>
<comment type="caution">
    <text evidence="8">The sequence shown here is derived from an EMBL/GenBank/DDBJ whole genome shotgun (WGS) entry which is preliminary data.</text>
</comment>
<evidence type="ECO:0000256" key="3">
    <source>
        <dbReference type="ARBA" id="ARBA00023163"/>
    </source>
</evidence>
<keyword evidence="2 5" id="KW-0240">DNA-directed RNA polymerase</keyword>
<dbReference type="GO" id="GO:0005666">
    <property type="term" value="C:RNA polymerase III complex"/>
    <property type="evidence" value="ECO:0007669"/>
    <property type="project" value="UniProtKB-UniRule"/>
</dbReference>
<dbReference type="EMBL" id="CAJPWZ010003331">
    <property type="protein sequence ID" value="CAG2257677.1"/>
    <property type="molecule type" value="Genomic_DNA"/>
</dbReference>